<sequence>NAVNIAVFLKLGLADPVTISFFALSVTDMVCLLIAAYNWLCYTLYRVPAGGWPVDMFSLMYLGVWYFQMVYDVSMLITTYTAVQKCCCIALPLHFKSVFTKTRTCIVIAAFIVICMTSYVPLLATQGLQRKTNPATNASTYTIWYASDREEIISANDIIVRIILQNACEIIVVSCLIILTTSLRRHSKFRHSVSIHSLSECSSEGSLPSLGSQETPIGAKTSRISAKELQVIKSVTLVSAIFVTCNFPRVVLSIARTIVPEMDTFRRYHNIHLTSQMIRRVIEVSGASGNFIIYYKFNRRFREIVNRIFKCSD</sequence>
<dbReference type="AlphaFoldDB" id="A0AAV2H2Q3"/>
<evidence type="ECO:0000313" key="7">
    <source>
        <dbReference type="EMBL" id="CAL1527683.1"/>
    </source>
</evidence>
<evidence type="ECO:0000256" key="1">
    <source>
        <dbReference type="ARBA" id="ARBA00004370"/>
    </source>
</evidence>
<dbReference type="EMBL" id="CAXITT010000020">
    <property type="protein sequence ID" value="CAL1527683.1"/>
    <property type="molecule type" value="Genomic_DNA"/>
</dbReference>
<dbReference type="PROSITE" id="PS50262">
    <property type="entry name" value="G_PROTEIN_RECEP_F1_2"/>
    <property type="match status" value="1"/>
</dbReference>
<evidence type="ECO:0000256" key="5">
    <source>
        <dbReference type="SAM" id="Phobius"/>
    </source>
</evidence>
<dbReference type="SUPFAM" id="SSF81321">
    <property type="entry name" value="Family A G protein-coupled receptor-like"/>
    <property type="match status" value="1"/>
</dbReference>
<feature type="non-terminal residue" evidence="7">
    <location>
        <position position="1"/>
    </location>
</feature>
<comment type="subcellular location">
    <subcellularLocation>
        <location evidence="1">Membrane</location>
    </subcellularLocation>
</comment>
<reference evidence="7 8" key="1">
    <citation type="submission" date="2024-04" db="EMBL/GenBank/DDBJ databases">
        <authorList>
            <consortium name="Genoscope - CEA"/>
            <person name="William W."/>
        </authorList>
    </citation>
    <scope>NUCLEOTIDE SEQUENCE [LARGE SCALE GENOMIC DNA]</scope>
</reference>
<feature type="transmembrane region" description="Helical" evidence="5">
    <location>
        <begin position="158"/>
        <end position="180"/>
    </location>
</feature>
<keyword evidence="2 5" id="KW-0812">Transmembrane</keyword>
<comment type="caution">
    <text evidence="7">The sequence shown here is derived from an EMBL/GenBank/DDBJ whole genome shotgun (WGS) entry which is preliminary data.</text>
</comment>
<evidence type="ECO:0000256" key="3">
    <source>
        <dbReference type="ARBA" id="ARBA00022989"/>
    </source>
</evidence>
<evidence type="ECO:0000256" key="4">
    <source>
        <dbReference type="ARBA" id="ARBA00023136"/>
    </source>
</evidence>
<protein>
    <recommendedName>
        <fullName evidence="6">G-protein coupled receptors family 1 profile domain-containing protein</fullName>
    </recommendedName>
</protein>
<dbReference type="GO" id="GO:0016020">
    <property type="term" value="C:membrane"/>
    <property type="evidence" value="ECO:0007669"/>
    <property type="project" value="UniProtKB-SubCell"/>
</dbReference>
<keyword evidence="3 5" id="KW-1133">Transmembrane helix</keyword>
<feature type="domain" description="G-protein coupled receptors family 1 profile" evidence="6">
    <location>
        <begin position="1"/>
        <end position="294"/>
    </location>
</feature>
<dbReference type="Proteomes" id="UP001497497">
    <property type="component" value="Unassembled WGS sequence"/>
</dbReference>
<feature type="transmembrane region" description="Helical" evidence="5">
    <location>
        <begin position="105"/>
        <end position="124"/>
    </location>
</feature>
<gene>
    <name evidence="7" type="ORF">GSLYS_00001853001</name>
</gene>
<name>A0AAV2H2Q3_LYMST</name>
<feature type="transmembrane region" description="Helical" evidence="5">
    <location>
        <begin position="19"/>
        <end position="40"/>
    </location>
</feature>
<evidence type="ECO:0000256" key="2">
    <source>
        <dbReference type="ARBA" id="ARBA00022692"/>
    </source>
</evidence>
<dbReference type="Gene3D" id="1.20.1070.10">
    <property type="entry name" value="Rhodopsin 7-helix transmembrane proteins"/>
    <property type="match status" value="1"/>
</dbReference>
<dbReference type="InterPro" id="IPR052954">
    <property type="entry name" value="GPCR-Ligand_Int"/>
</dbReference>
<dbReference type="PANTHER" id="PTHR46641">
    <property type="entry name" value="FMRFAMIDE RECEPTOR-RELATED"/>
    <property type="match status" value="1"/>
</dbReference>
<keyword evidence="4 5" id="KW-0472">Membrane</keyword>
<evidence type="ECO:0000313" key="8">
    <source>
        <dbReference type="Proteomes" id="UP001497497"/>
    </source>
</evidence>
<accession>A0AAV2H2Q3</accession>
<dbReference type="InterPro" id="IPR017452">
    <property type="entry name" value="GPCR_Rhodpsn_7TM"/>
</dbReference>
<proteinExistence type="predicted"/>
<evidence type="ECO:0000259" key="6">
    <source>
        <dbReference type="PROSITE" id="PS50262"/>
    </source>
</evidence>
<keyword evidence="8" id="KW-1185">Reference proteome</keyword>
<organism evidence="7 8">
    <name type="scientific">Lymnaea stagnalis</name>
    <name type="common">Great pond snail</name>
    <name type="synonym">Helix stagnalis</name>
    <dbReference type="NCBI Taxonomy" id="6523"/>
    <lineage>
        <taxon>Eukaryota</taxon>
        <taxon>Metazoa</taxon>
        <taxon>Spiralia</taxon>
        <taxon>Lophotrochozoa</taxon>
        <taxon>Mollusca</taxon>
        <taxon>Gastropoda</taxon>
        <taxon>Heterobranchia</taxon>
        <taxon>Euthyneura</taxon>
        <taxon>Panpulmonata</taxon>
        <taxon>Hygrophila</taxon>
        <taxon>Lymnaeoidea</taxon>
        <taxon>Lymnaeidae</taxon>
        <taxon>Lymnaea</taxon>
    </lineage>
</organism>